<dbReference type="SUPFAM" id="SSF48452">
    <property type="entry name" value="TPR-like"/>
    <property type="match status" value="1"/>
</dbReference>
<comment type="caution">
    <text evidence="2">The sequence shown here is derived from an EMBL/GenBank/DDBJ whole genome shotgun (WGS) entry which is preliminary data.</text>
</comment>
<dbReference type="Pfam" id="PF13432">
    <property type="entry name" value="TPR_16"/>
    <property type="match status" value="1"/>
</dbReference>
<sequence length="446" mass="48911">MFDEAAPHSETKSKKTEAWRDAMRAGLTLLSGGRPEEAVAQIERAAGECPEHIPTALNLAAALHCSRAHDRALAAFEAVLRRDTGAPEAHHGRGLALHALGRREEALEAFRSATRLAPGLARSWASIADITPDEGERQHAIGETARARECACHKDGAKTRDLQKCVSAMLAAKRHEDATGFVEANRDYLDAPTYHDLMARCAYRRGAFEAAFHASLDALHSLDVQSIPPCPKPNPFDPDCAVEVVAELCGILEGQGVQGFLAAGTLLGMWREGHPLGHDRDADVGVIRGPDIAGIIRRHPDLMLAHDARPGDRYFALTYRQVAIDIFVHDVRNDHLVCGVSDIPGDIQWRFSPFALRRIEISGREWMIPHDAERYLTESYGRGWRTPDKGFASAINSPALSGVNVYTRAYYAATRAKRVLLQGDRTKARALLRQSPVAIDQAVVEN</sequence>
<keyword evidence="1" id="KW-0802">TPR repeat</keyword>
<name>A0A2S7K720_9PROT</name>
<keyword evidence="3" id="KW-1185">Reference proteome</keyword>
<dbReference type="Gene3D" id="1.25.40.10">
    <property type="entry name" value="Tetratricopeptide repeat domain"/>
    <property type="match status" value="1"/>
</dbReference>
<protein>
    <submittedName>
        <fullName evidence="2">Uncharacterized protein</fullName>
    </submittedName>
</protein>
<dbReference type="EMBL" id="PJCH01000005">
    <property type="protein sequence ID" value="PQA88315.1"/>
    <property type="molecule type" value="Genomic_DNA"/>
</dbReference>
<dbReference type="PANTHER" id="PTHR43404:SF1">
    <property type="entry name" value="MNN4P"/>
    <property type="match status" value="1"/>
</dbReference>
<proteinExistence type="predicted"/>
<evidence type="ECO:0000313" key="2">
    <source>
        <dbReference type="EMBL" id="PQA88315.1"/>
    </source>
</evidence>
<gene>
    <name evidence="2" type="ORF">CW354_08425</name>
</gene>
<dbReference type="SMART" id="SM00028">
    <property type="entry name" value="TPR"/>
    <property type="match status" value="3"/>
</dbReference>
<dbReference type="PROSITE" id="PS50005">
    <property type="entry name" value="TPR"/>
    <property type="match status" value="1"/>
</dbReference>
<dbReference type="InterPro" id="IPR052942">
    <property type="entry name" value="LPS_cholinephosphotransferase"/>
</dbReference>
<dbReference type="AlphaFoldDB" id="A0A2S7K720"/>
<dbReference type="OrthoDB" id="7858913at2"/>
<evidence type="ECO:0000313" key="3">
    <source>
        <dbReference type="Proteomes" id="UP000239504"/>
    </source>
</evidence>
<dbReference type="Proteomes" id="UP000239504">
    <property type="component" value="Unassembled WGS sequence"/>
</dbReference>
<feature type="repeat" description="TPR" evidence="1">
    <location>
        <begin position="87"/>
        <end position="120"/>
    </location>
</feature>
<accession>A0A2S7K720</accession>
<dbReference type="PANTHER" id="PTHR43404">
    <property type="entry name" value="LIPOPOLYSACCHARIDE CHOLINEPHOSPHOTRANSFERASE LICD"/>
    <property type="match status" value="1"/>
</dbReference>
<dbReference type="InterPro" id="IPR019734">
    <property type="entry name" value="TPR_rpt"/>
</dbReference>
<organism evidence="2 3">
    <name type="scientific">Hyphococcus luteus</name>
    <dbReference type="NCBI Taxonomy" id="2058213"/>
    <lineage>
        <taxon>Bacteria</taxon>
        <taxon>Pseudomonadati</taxon>
        <taxon>Pseudomonadota</taxon>
        <taxon>Alphaproteobacteria</taxon>
        <taxon>Parvularculales</taxon>
        <taxon>Parvularculaceae</taxon>
        <taxon>Hyphococcus</taxon>
    </lineage>
</organism>
<reference evidence="2 3" key="1">
    <citation type="submission" date="2017-12" db="EMBL/GenBank/DDBJ databases">
        <authorList>
            <person name="Hurst M.R.H."/>
        </authorList>
    </citation>
    <scope>NUCLEOTIDE SEQUENCE [LARGE SCALE GENOMIC DNA]</scope>
    <source>
        <strain evidence="2 3">SY-3-19</strain>
    </source>
</reference>
<dbReference type="RefSeq" id="WP_104829559.1">
    <property type="nucleotide sequence ID" value="NZ_PJCH01000005.1"/>
</dbReference>
<dbReference type="InterPro" id="IPR011990">
    <property type="entry name" value="TPR-like_helical_dom_sf"/>
</dbReference>
<evidence type="ECO:0000256" key="1">
    <source>
        <dbReference type="PROSITE-ProRule" id="PRU00339"/>
    </source>
</evidence>